<dbReference type="AlphaFoldDB" id="A0A917KHB1"/>
<evidence type="ECO:0008006" key="5">
    <source>
        <dbReference type="Google" id="ProtNLM"/>
    </source>
</evidence>
<reference evidence="3" key="2">
    <citation type="submission" date="2020-09" db="EMBL/GenBank/DDBJ databases">
        <authorList>
            <person name="Sun Q."/>
            <person name="Zhou Y."/>
        </authorList>
    </citation>
    <scope>NUCLEOTIDE SEQUENCE</scope>
    <source>
        <strain evidence="3">CGMCC 4.7272</strain>
    </source>
</reference>
<evidence type="ECO:0000256" key="1">
    <source>
        <dbReference type="SAM" id="MobiDB-lite"/>
    </source>
</evidence>
<feature type="region of interest" description="Disordered" evidence="1">
    <location>
        <begin position="1"/>
        <end position="53"/>
    </location>
</feature>
<reference evidence="3" key="1">
    <citation type="journal article" date="2014" name="Int. J. Syst. Evol. Microbiol.">
        <title>Complete genome sequence of Corynebacterium casei LMG S-19264T (=DSM 44701T), isolated from a smear-ripened cheese.</title>
        <authorList>
            <consortium name="US DOE Joint Genome Institute (JGI-PGF)"/>
            <person name="Walter F."/>
            <person name="Albersmeier A."/>
            <person name="Kalinowski J."/>
            <person name="Ruckert C."/>
        </authorList>
    </citation>
    <scope>NUCLEOTIDE SEQUENCE</scope>
    <source>
        <strain evidence="3">CGMCC 4.7272</strain>
    </source>
</reference>
<dbReference type="EMBL" id="BMMU01000001">
    <property type="protein sequence ID" value="GGJ11419.1"/>
    <property type="molecule type" value="Genomic_DNA"/>
</dbReference>
<protein>
    <recommendedName>
        <fullName evidence="5">Serine protease</fullName>
    </recommendedName>
</protein>
<name>A0A917KHB1_9ACTN</name>
<organism evidence="3 4">
    <name type="scientific">Streptomyces lacrimifluminis</name>
    <dbReference type="NCBI Taxonomy" id="1500077"/>
    <lineage>
        <taxon>Bacteria</taxon>
        <taxon>Bacillati</taxon>
        <taxon>Actinomycetota</taxon>
        <taxon>Actinomycetes</taxon>
        <taxon>Kitasatosporales</taxon>
        <taxon>Streptomycetaceae</taxon>
        <taxon>Streptomyces</taxon>
    </lineage>
</organism>
<keyword evidence="2" id="KW-0472">Membrane</keyword>
<feature type="transmembrane region" description="Helical" evidence="2">
    <location>
        <begin position="78"/>
        <end position="97"/>
    </location>
</feature>
<evidence type="ECO:0000313" key="3">
    <source>
        <dbReference type="EMBL" id="GGJ11419.1"/>
    </source>
</evidence>
<comment type="caution">
    <text evidence="3">The sequence shown here is derived from an EMBL/GenBank/DDBJ whole genome shotgun (WGS) entry which is preliminary data.</text>
</comment>
<dbReference type="SUPFAM" id="SSF50494">
    <property type="entry name" value="Trypsin-like serine proteases"/>
    <property type="match status" value="1"/>
</dbReference>
<sequence>MPIHHRTHGSAPMRGGRKQEMRTDSPPARPPPVEEGPNRPIRSRPKKPFSGKTVVDPIRWSTFPKGRTLKLKKRSKRFAGVVAASTVAMMVTLAVPASSAVASSSSATFSKGPSQEQWKQLDKAAKKYHSLAGALGDSSKQVVSLPAGTSAAEKSKLVAAIPVGMDVTVKISRFTKEGLDKTEKTLSAKKWHADAGKYAFGFAYDAEQDKIKVDTDAPASVTQSLLDANPGKIRVHRTRFESQRSRFNDWSPFSGGASIVNQTIGPWAGCTAGVTVKNVFTGARKMMTAGHCGKEGDVFLHRYSDNSPGPYFGAVEARWDSLDMELLGGASYGGHIWTGGYQASTSFMGVSGGSNVWPGLQVCVSGAVTLNHCGHPVRETNYNYYPQSNQGTWIGGNSGFTYDQGGTAQPWGWQWGRATEPGDSGAPVYYTDQYGAFATIVGTHSARIWGECGCWKMIGVKIGPELDAARLDLVKHWE</sequence>
<gene>
    <name evidence="3" type="ORF">GCM10012282_04840</name>
</gene>
<keyword evidence="4" id="KW-1185">Reference proteome</keyword>
<proteinExistence type="predicted"/>
<dbReference type="Gene3D" id="2.40.10.10">
    <property type="entry name" value="Trypsin-like serine proteases"/>
    <property type="match status" value="2"/>
</dbReference>
<evidence type="ECO:0000313" key="4">
    <source>
        <dbReference type="Proteomes" id="UP000625682"/>
    </source>
</evidence>
<accession>A0A917KHB1</accession>
<dbReference type="InterPro" id="IPR043504">
    <property type="entry name" value="Peptidase_S1_PA_chymotrypsin"/>
</dbReference>
<keyword evidence="2" id="KW-0812">Transmembrane</keyword>
<dbReference type="InterPro" id="IPR009003">
    <property type="entry name" value="Peptidase_S1_PA"/>
</dbReference>
<keyword evidence="2" id="KW-1133">Transmembrane helix</keyword>
<dbReference type="Proteomes" id="UP000625682">
    <property type="component" value="Unassembled WGS sequence"/>
</dbReference>
<evidence type="ECO:0000256" key="2">
    <source>
        <dbReference type="SAM" id="Phobius"/>
    </source>
</evidence>